<dbReference type="PROSITE" id="PS01124">
    <property type="entry name" value="HTH_ARAC_FAMILY_2"/>
    <property type="match status" value="1"/>
</dbReference>
<dbReference type="AlphaFoldDB" id="A0A2S3YTP9"/>
<dbReference type="EMBL" id="LODU01000007">
    <property type="protein sequence ID" value="POH34975.1"/>
    <property type="molecule type" value="Genomic_DNA"/>
</dbReference>
<dbReference type="Proteomes" id="UP000237511">
    <property type="component" value="Unassembled WGS sequence"/>
</dbReference>
<dbReference type="PANTHER" id="PTHR46796:SF6">
    <property type="entry name" value="ARAC SUBFAMILY"/>
    <property type="match status" value="1"/>
</dbReference>
<name>A0A2S3YTP9_9HYPH</name>
<dbReference type="InterPro" id="IPR009057">
    <property type="entry name" value="Homeodomain-like_sf"/>
</dbReference>
<evidence type="ECO:0000313" key="5">
    <source>
        <dbReference type="EMBL" id="POH34975.1"/>
    </source>
</evidence>
<keyword evidence="1" id="KW-0805">Transcription regulation</keyword>
<dbReference type="SMART" id="SM00342">
    <property type="entry name" value="HTH_ARAC"/>
    <property type="match status" value="1"/>
</dbReference>
<dbReference type="PANTHER" id="PTHR46796">
    <property type="entry name" value="HTH-TYPE TRANSCRIPTIONAL ACTIVATOR RHAS-RELATED"/>
    <property type="match status" value="1"/>
</dbReference>
<keyword evidence="2" id="KW-0238">DNA-binding</keyword>
<sequence length="300" mass="32976">MEDTDVQQSETIVHASGDSEILNVIPASAGPRLATARGGAIHAIRPPGSQTLVAENHFAAVMLAPAQRIRAALGSDRMQEYDAPVGAIVIQPPHVEVRAEWTSTREELIVAFRSESLLDLAMRELELGEVALQPPAFGTVDLKALRFAELLKMELIQQEPPSEIYVDSLVTLFGIHLLRGYSAARKQPADVKGGLSAAGARRIREFLHENFTRKMTVAELAAIAGLSPYYFIRAFTKTFGQPPHQYVLALRLSFAEKLLGDNNLTIAEVAYLSGFSSQSHLTAVMRKHRDITPTEIRMRL</sequence>
<reference evidence="5 6" key="1">
    <citation type="journal article" date="2014" name="Syst. Appl. Microbiol.">
        <title>Microsymbionts of Phaseolus vulgaris in acid and alkaline soils of Mexico.</title>
        <authorList>
            <person name="Verastegui-Valdes M.M."/>
            <person name="Zhang Y.J."/>
            <person name="Rivera-Orduna F.N."/>
            <person name="Cheng H.P."/>
            <person name="Sui X.H."/>
            <person name="Wang E.T."/>
        </authorList>
    </citation>
    <scope>NUCLEOTIDE SEQUENCE [LARGE SCALE GENOMIC DNA]</scope>
    <source>
        <strain evidence="5 6">FG01</strain>
    </source>
</reference>
<protein>
    <submittedName>
        <fullName evidence="5">AraC family transcriptional regulator</fullName>
    </submittedName>
</protein>
<keyword evidence="3" id="KW-0804">Transcription</keyword>
<accession>A0A2S3YTP9</accession>
<gene>
    <name evidence="5" type="ORF">ATY31_05080</name>
</gene>
<comment type="caution">
    <text evidence="5">The sequence shown here is derived from an EMBL/GenBank/DDBJ whole genome shotgun (WGS) entry which is preliminary data.</text>
</comment>
<evidence type="ECO:0000256" key="3">
    <source>
        <dbReference type="ARBA" id="ARBA00023163"/>
    </source>
</evidence>
<evidence type="ECO:0000256" key="2">
    <source>
        <dbReference type="ARBA" id="ARBA00023125"/>
    </source>
</evidence>
<evidence type="ECO:0000313" key="6">
    <source>
        <dbReference type="Proteomes" id="UP000237511"/>
    </source>
</evidence>
<evidence type="ECO:0000259" key="4">
    <source>
        <dbReference type="PROSITE" id="PS01124"/>
    </source>
</evidence>
<dbReference type="SUPFAM" id="SSF46689">
    <property type="entry name" value="Homeodomain-like"/>
    <property type="match status" value="2"/>
</dbReference>
<dbReference type="Pfam" id="PF12833">
    <property type="entry name" value="HTH_18"/>
    <property type="match status" value="1"/>
</dbReference>
<dbReference type="GO" id="GO:0003700">
    <property type="term" value="F:DNA-binding transcription factor activity"/>
    <property type="evidence" value="ECO:0007669"/>
    <property type="project" value="InterPro"/>
</dbReference>
<evidence type="ECO:0000256" key="1">
    <source>
        <dbReference type="ARBA" id="ARBA00023015"/>
    </source>
</evidence>
<organism evidence="5 6">
    <name type="scientific">Sinorhizobium americanum</name>
    <dbReference type="NCBI Taxonomy" id="194963"/>
    <lineage>
        <taxon>Bacteria</taxon>
        <taxon>Pseudomonadati</taxon>
        <taxon>Pseudomonadota</taxon>
        <taxon>Alphaproteobacteria</taxon>
        <taxon>Hyphomicrobiales</taxon>
        <taxon>Rhizobiaceae</taxon>
        <taxon>Sinorhizobium/Ensifer group</taxon>
        <taxon>Sinorhizobium</taxon>
    </lineage>
</organism>
<dbReference type="InterPro" id="IPR050204">
    <property type="entry name" value="AraC_XylS_family_regulators"/>
</dbReference>
<dbReference type="Gene3D" id="1.10.10.60">
    <property type="entry name" value="Homeodomain-like"/>
    <property type="match status" value="2"/>
</dbReference>
<feature type="domain" description="HTH araC/xylS-type" evidence="4">
    <location>
        <begin position="201"/>
        <end position="299"/>
    </location>
</feature>
<dbReference type="GO" id="GO:0043565">
    <property type="term" value="F:sequence-specific DNA binding"/>
    <property type="evidence" value="ECO:0007669"/>
    <property type="project" value="InterPro"/>
</dbReference>
<dbReference type="InterPro" id="IPR018060">
    <property type="entry name" value="HTH_AraC"/>
</dbReference>
<proteinExistence type="predicted"/>